<dbReference type="GeneID" id="14443576"/>
<protein>
    <submittedName>
        <fullName evidence="1">ORF1</fullName>
    </submittedName>
</protein>
<dbReference type="Proteomes" id="UP000108614">
    <property type="component" value="Segment"/>
</dbReference>
<evidence type="ECO:0000313" key="1">
    <source>
        <dbReference type="EMBL" id="AFV70657.1"/>
    </source>
</evidence>
<dbReference type="RefSeq" id="YP_007347021.1">
    <property type="nucleotide sequence ID" value="NC_020074.1"/>
</dbReference>
<dbReference type="KEGG" id="vg:14443576"/>
<reference evidence="1 2" key="1">
    <citation type="submission" date="2011-12" db="EMBL/GenBank/DDBJ databases">
        <title>Genome analysis of Bovine adenovirus 6 reveals a need to establish a new species: Bovine adenovirus E.</title>
        <authorList>
            <person name="Erdei N."/>
            <person name="Szathmary R."/>
            <person name="Harrach B."/>
            <person name="Benko M."/>
        </authorList>
    </citation>
    <scope>NUCLEOTIDE SEQUENCE [LARGE SCALE GENOMIC DNA]</scope>
    <source>
        <strain evidence="1">671130</strain>
    </source>
</reference>
<accession>K9MNL6</accession>
<sequence>MSKINMKLKKHSPALFVYLYIHTQNICKHALKILILTKHCPWQQLASVYSPSCLKKVSLNKLIPFHH</sequence>
<proteinExistence type="predicted"/>
<evidence type="ECO:0000313" key="2">
    <source>
        <dbReference type="Proteomes" id="UP000108614"/>
    </source>
</evidence>
<organism evidence="1 2">
    <name type="scientific">Bovine adenovirus 6</name>
    <dbReference type="NCBI Taxonomy" id="111167"/>
    <lineage>
        <taxon>Viruses</taxon>
        <taxon>Varidnaviria</taxon>
        <taxon>Bamfordvirae</taxon>
        <taxon>Preplasmiviricota</taxon>
        <taxon>Polisuviricotina</taxon>
        <taxon>Pharingeaviricetes</taxon>
        <taxon>Rowavirales</taxon>
        <taxon>Adenoviridae</taxon>
        <taxon>Barthadenovirus</taxon>
        <taxon>Barthadenovirus bossextum</taxon>
        <taxon>Bovine atadenovirus E</taxon>
    </lineage>
</organism>
<dbReference type="EMBL" id="JQ345700">
    <property type="protein sequence ID" value="AFV70657.1"/>
    <property type="molecule type" value="Genomic_DNA"/>
</dbReference>
<name>K9MNL6_9ADEN</name>
<keyword evidence="2" id="KW-1185">Reference proteome</keyword>